<dbReference type="Proteomes" id="UP000887561">
    <property type="component" value="Unplaced"/>
</dbReference>
<dbReference type="AlphaFoldDB" id="A0A915MEX3"/>
<keyword evidence="1" id="KW-1185">Reference proteome</keyword>
<sequence length="200" mass="22582">MSGLKERPVYKEIRRFRSRQAFLYWWKDNEDVGWRINSRNPSREGTVEYWKCAFKQDKVFACLASLRIVFGRHDRFVTVARNIMRPHCHTQIRGLKGEEEERIFQEVAAFPMQTAEIIHFPSQPAGTEGLPENPTAGSALPTAIAIGVDGPSTSATNQPQTGMLLGAPVAGPSGVHNNTLVLRLLRRLMLLGDDRNRQKL</sequence>
<evidence type="ECO:0000313" key="1">
    <source>
        <dbReference type="Proteomes" id="UP000887561"/>
    </source>
</evidence>
<name>A0A915MEX3_MELJA</name>
<accession>A0A915MEX3</accession>
<evidence type="ECO:0000313" key="2">
    <source>
        <dbReference type="WBParaSite" id="scaffold35252_cov270.g22295"/>
    </source>
</evidence>
<proteinExistence type="predicted"/>
<reference evidence="2" key="1">
    <citation type="submission" date="2022-11" db="UniProtKB">
        <authorList>
            <consortium name="WormBaseParasite"/>
        </authorList>
    </citation>
    <scope>IDENTIFICATION</scope>
</reference>
<organism evidence="1 2">
    <name type="scientific">Meloidogyne javanica</name>
    <name type="common">Root-knot nematode worm</name>
    <dbReference type="NCBI Taxonomy" id="6303"/>
    <lineage>
        <taxon>Eukaryota</taxon>
        <taxon>Metazoa</taxon>
        <taxon>Ecdysozoa</taxon>
        <taxon>Nematoda</taxon>
        <taxon>Chromadorea</taxon>
        <taxon>Rhabditida</taxon>
        <taxon>Tylenchina</taxon>
        <taxon>Tylenchomorpha</taxon>
        <taxon>Tylenchoidea</taxon>
        <taxon>Meloidogynidae</taxon>
        <taxon>Meloidogyninae</taxon>
        <taxon>Meloidogyne</taxon>
        <taxon>Meloidogyne incognita group</taxon>
    </lineage>
</organism>
<protein>
    <submittedName>
        <fullName evidence="2">Uncharacterized protein</fullName>
    </submittedName>
</protein>
<dbReference type="WBParaSite" id="scaffold35252_cov270.g22295">
    <property type="protein sequence ID" value="scaffold35252_cov270.g22295"/>
    <property type="gene ID" value="scaffold35252_cov270.g22295"/>
</dbReference>